<feature type="compositionally biased region" description="Polar residues" evidence="2">
    <location>
        <begin position="98"/>
        <end position="119"/>
    </location>
</feature>
<dbReference type="EMBL" id="CAJPDT010000036">
    <property type="protein sequence ID" value="CAF9924415.1"/>
    <property type="molecule type" value="Genomic_DNA"/>
</dbReference>
<feature type="compositionally biased region" description="Low complexity" evidence="2">
    <location>
        <begin position="196"/>
        <end position="219"/>
    </location>
</feature>
<sequence>MRASALCCLLSYLASSALALRHPHHKHRHNKEKRTEVLVVEEDLTVEDVDVTIYLPGPPPEGYERFQEGREKEQDHDEYPLSTYTLPDGSATVVSGPEPTSSGSGYSASEAPSSNPIATSSAAGDSDSESGSSLLSGGGGDIATSASLPASSSVAADPPAATSSPVSSVIPVNNSPASTAASPAIPANDKIPANDSPASTAASSAIPTNDSPATTAASSAAAPSHTGAYPFSALVAFGDNLSDNGNGSVAHNVAAWSPTNIAPGNTVYGFGTWTDGPVAVSYLTDLLGVPMNQDFAFGHAWGGANFGATIDDTMTQSNFSASLADGPWFDQGQFSSPCWGAPSAKVQITDYIRGGVDKHALHFLWIGNNDISVAYEGIWGGNIAVDNPTLNADFATNISTKIPDLVTTLLAAGAPYVFVANLYPANLAPLLPNFLAVNTTAEWAALGAAIAGANTALEAALKALPGADQVIYYDAYTFLSDLYNDPGDDAFPNIRDTNGWPSFCDGDKEETEYVLSINGTVVDGVEITDNWDYCFTLKHGDEWYWMEYRDPTSYVHQLVAQDMAKTVKGFSFPSS</sequence>
<protein>
    <submittedName>
        <fullName evidence="4">Uncharacterized protein</fullName>
    </submittedName>
</protein>
<organism evidence="4 5">
    <name type="scientific">Imshaugia aleurites</name>
    <dbReference type="NCBI Taxonomy" id="172621"/>
    <lineage>
        <taxon>Eukaryota</taxon>
        <taxon>Fungi</taxon>
        <taxon>Dikarya</taxon>
        <taxon>Ascomycota</taxon>
        <taxon>Pezizomycotina</taxon>
        <taxon>Lecanoromycetes</taxon>
        <taxon>OSLEUM clade</taxon>
        <taxon>Lecanoromycetidae</taxon>
        <taxon>Lecanorales</taxon>
        <taxon>Lecanorineae</taxon>
        <taxon>Parmeliaceae</taxon>
        <taxon>Imshaugia</taxon>
    </lineage>
</organism>
<feature type="compositionally biased region" description="Low complexity" evidence="2">
    <location>
        <begin position="176"/>
        <end position="188"/>
    </location>
</feature>
<evidence type="ECO:0000256" key="3">
    <source>
        <dbReference type="SAM" id="SignalP"/>
    </source>
</evidence>
<dbReference type="Gene3D" id="3.40.50.1110">
    <property type="entry name" value="SGNH hydrolase"/>
    <property type="match status" value="1"/>
</dbReference>
<dbReference type="InterPro" id="IPR036514">
    <property type="entry name" value="SGNH_hydro_sf"/>
</dbReference>
<reference evidence="4" key="1">
    <citation type="submission" date="2021-03" db="EMBL/GenBank/DDBJ databases">
        <authorList>
            <person name="Tagirdzhanova G."/>
        </authorList>
    </citation>
    <scope>NUCLEOTIDE SEQUENCE</scope>
</reference>
<gene>
    <name evidence="4" type="ORF">IMSHALPRED_006185</name>
</gene>
<feature type="compositionally biased region" description="Basic and acidic residues" evidence="2">
    <location>
        <begin position="62"/>
        <end position="79"/>
    </location>
</feature>
<dbReference type="Proteomes" id="UP000664534">
    <property type="component" value="Unassembled WGS sequence"/>
</dbReference>
<evidence type="ECO:0000313" key="4">
    <source>
        <dbReference type="EMBL" id="CAF9924415.1"/>
    </source>
</evidence>
<feature type="signal peptide" evidence="3">
    <location>
        <begin position="1"/>
        <end position="19"/>
    </location>
</feature>
<accession>A0A8H3IKN6</accession>
<feature type="chain" id="PRO_5034491988" evidence="3">
    <location>
        <begin position="20"/>
        <end position="575"/>
    </location>
</feature>
<evidence type="ECO:0000256" key="2">
    <source>
        <dbReference type="SAM" id="MobiDB-lite"/>
    </source>
</evidence>
<dbReference type="PANTHER" id="PTHR22835:SF659">
    <property type="entry name" value="GDSL LIPASE_ACYLHYDROLASE, PUTATIVE (AFU_ORTHOLOGUE AFUA_2G00510)-RELATED"/>
    <property type="match status" value="1"/>
</dbReference>
<dbReference type="OrthoDB" id="1600564at2759"/>
<feature type="region of interest" description="Disordered" evidence="2">
    <location>
        <begin position="53"/>
        <end position="139"/>
    </location>
</feature>
<feature type="compositionally biased region" description="Low complexity" evidence="2">
    <location>
        <begin position="120"/>
        <end position="135"/>
    </location>
</feature>
<dbReference type="AlphaFoldDB" id="A0A8H3IKN6"/>
<evidence type="ECO:0000313" key="5">
    <source>
        <dbReference type="Proteomes" id="UP000664534"/>
    </source>
</evidence>
<keyword evidence="5" id="KW-1185">Reference proteome</keyword>
<evidence type="ECO:0000256" key="1">
    <source>
        <dbReference type="ARBA" id="ARBA00008668"/>
    </source>
</evidence>
<proteinExistence type="inferred from homology"/>
<keyword evidence="3" id="KW-0732">Signal</keyword>
<comment type="similarity">
    <text evidence="1">Belongs to the 'GDSL' lipolytic enzyme family.</text>
</comment>
<dbReference type="PANTHER" id="PTHR22835">
    <property type="entry name" value="ZINC FINGER FYVE DOMAIN CONTAINING PROTEIN"/>
    <property type="match status" value="1"/>
</dbReference>
<feature type="region of interest" description="Disordered" evidence="2">
    <location>
        <begin position="176"/>
        <end position="219"/>
    </location>
</feature>
<name>A0A8H3IKN6_9LECA</name>
<comment type="caution">
    <text evidence="4">The sequence shown here is derived from an EMBL/GenBank/DDBJ whole genome shotgun (WGS) entry which is preliminary data.</text>
</comment>